<comment type="caution">
    <text evidence="6">The sequence shown here is derived from an EMBL/GenBank/DDBJ whole genome shotgun (WGS) entry which is preliminary data.</text>
</comment>
<dbReference type="SUPFAM" id="SSF47203">
    <property type="entry name" value="Acyl-CoA dehydrogenase C-terminal domain-like"/>
    <property type="match status" value="2"/>
</dbReference>
<dbReference type="GO" id="GO:0055088">
    <property type="term" value="P:lipid homeostasis"/>
    <property type="evidence" value="ECO:0007669"/>
    <property type="project" value="TreeGrafter"/>
</dbReference>
<comment type="similarity">
    <text evidence="1">Belongs to the acyl-CoA oxidase family.</text>
</comment>
<gene>
    <name evidence="6" type="ORF">AB675_1092</name>
</gene>
<dbReference type="Pfam" id="PF14749">
    <property type="entry name" value="Acyl-CoA_ox_N"/>
    <property type="match status" value="1"/>
</dbReference>
<dbReference type="Gene3D" id="2.40.110.10">
    <property type="entry name" value="Butyryl-CoA Dehydrogenase, subunit A, domain 2"/>
    <property type="match status" value="1"/>
</dbReference>
<dbReference type="InterPro" id="IPR055060">
    <property type="entry name" value="ACOX_C_alpha1"/>
</dbReference>
<feature type="domain" description="Acyl-coenzyme A oxidase N-terminal" evidence="4">
    <location>
        <begin position="19"/>
        <end position="132"/>
    </location>
</feature>
<dbReference type="GO" id="GO:0071949">
    <property type="term" value="F:FAD binding"/>
    <property type="evidence" value="ECO:0007669"/>
    <property type="project" value="InterPro"/>
</dbReference>
<feature type="binding site" evidence="3">
    <location>
        <position position="138"/>
    </location>
    <ligand>
        <name>FAD</name>
        <dbReference type="ChEBI" id="CHEBI:57692"/>
    </ligand>
</feature>
<dbReference type="VEuPathDB" id="FungiDB:AB675_1092"/>
<keyword evidence="1 3" id="KW-0274">FAD</keyword>
<evidence type="ECO:0000256" key="2">
    <source>
        <dbReference type="PIRSR" id="PIRSR000168-1"/>
    </source>
</evidence>
<dbReference type="InterPro" id="IPR037069">
    <property type="entry name" value="AcylCoA_DH/ox_N_sf"/>
</dbReference>
<dbReference type="EMBL" id="LFJN01000020">
    <property type="protein sequence ID" value="KPI38128.1"/>
    <property type="molecule type" value="Genomic_DNA"/>
</dbReference>
<evidence type="ECO:0000256" key="3">
    <source>
        <dbReference type="PIRSR" id="PIRSR000168-2"/>
    </source>
</evidence>
<dbReference type="InterPro" id="IPR012258">
    <property type="entry name" value="Acyl-CoA_oxidase"/>
</dbReference>
<reference evidence="6 7" key="1">
    <citation type="submission" date="2015-06" db="EMBL/GenBank/DDBJ databases">
        <title>Draft genome of the ant-associated black yeast Phialophora attae CBS 131958.</title>
        <authorList>
            <person name="Moreno L.F."/>
            <person name="Stielow B.J."/>
            <person name="de Hoog S."/>
            <person name="Vicente V.A."/>
            <person name="Weiss V.A."/>
            <person name="de Vries M."/>
            <person name="Cruz L.M."/>
            <person name="Souza E.M."/>
        </authorList>
    </citation>
    <scope>NUCLEOTIDE SEQUENCE [LARGE SCALE GENOMIC DNA]</scope>
    <source>
        <strain evidence="6 7">CBS 131958</strain>
    </source>
</reference>
<proteinExistence type="inferred from homology"/>
<keyword evidence="1" id="KW-0285">Flavoprotein</keyword>
<dbReference type="OrthoDB" id="538336at2759"/>
<feature type="domain" description="Acyl-CoA oxidase C-alpha1" evidence="5">
    <location>
        <begin position="258"/>
        <end position="423"/>
    </location>
</feature>
<dbReference type="GO" id="GO:0005777">
    <property type="term" value="C:peroxisome"/>
    <property type="evidence" value="ECO:0007669"/>
    <property type="project" value="InterPro"/>
</dbReference>
<accession>A0A0N0NKK4</accession>
<dbReference type="AlphaFoldDB" id="A0A0N0NKK4"/>
<dbReference type="PANTHER" id="PTHR10909">
    <property type="entry name" value="ELECTRON TRANSPORT OXIDOREDUCTASE"/>
    <property type="match status" value="1"/>
</dbReference>
<dbReference type="GeneID" id="28731602"/>
<name>A0A0N0NKK4_9EURO</name>
<evidence type="ECO:0000313" key="7">
    <source>
        <dbReference type="Proteomes" id="UP000038010"/>
    </source>
</evidence>
<keyword evidence="7" id="KW-1185">Reference proteome</keyword>
<dbReference type="Gene3D" id="1.10.540.10">
    <property type="entry name" value="Acyl-CoA dehydrogenase/oxidase, N-terminal domain"/>
    <property type="match status" value="1"/>
</dbReference>
<dbReference type="InterPro" id="IPR009100">
    <property type="entry name" value="AcylCoA_DH/oxidase_NM_dom_sf"/>
</dbReference>
<dbReference type="Pfam" id="PF22924">
    <property type="entry name" value="ACOX_C_alpha1"/>
    <property type="match status" value="1"/>
</dbReference>
<dbReference type="InterPro" id="IPR029320">
    <property type="entry name" value="Acyl-CoA_ox_N"/>
</dbReference>
<organism evidence="6 7">
    <name type="scientific">Cyphellophora attinorum</name>
    <dbReference type="NCBI Taxonomy" id="1664694"/>
    <lineage>
        <taxon>Eukaryota</taxon>
        <taxon>Fungi</taxon>
        <taxon>Dikarya</taxon>
        <taxon>Ascomycota</taxon>
        <taxon>Pezizomycotina</taxon>
        <taxon>Eurotiomycetes</taxon>
        <taxon>Chaetothyriomycetidae</taxon>
        <taxon>Chaetothyriales</taxon>
        <taxon>Cyphellophoraceae</taxon>
        <taxon>Cyphellophora</taxon>
    </lineage>
</organism>
<dbReference type="GO" id="GO:0005504">
    <property type="term" value="F:fatty acid binding"/>
    <property type="evidence" value="ECO:0007669"/>
    <property type="project" value="TreeGrafter"/>
</dbReference>
<dbReference type="Gene3D" id="1.20.140.10">
    <property type="entry name" value="Butyryl-CoA Dehydrogenase, subunit A, domain 3"/>
    <property type="match status" value="1"/>
</dbReference>
<evidence type="ECO:0000259" key="5">
    <source>
        <dbReference type="Pfam" id="PF22924"/>
    </source>
</evidence>
<dbReference type="STRING" id="1664694.A0A0N0NKK4"/>
<dbReference type="RefSeq" id="XP_017998091.1">
    <property type="nucleotide sequence ID" value="XM_018139733.1"/>
</dbReference>
<dbReference type="GO" id="GO:0033540">
    <property type="term" value="P:fatty acid beta-oxidation using acyl-CoA oxidase"/>
    <property type="evidence" value="ECO:0007669"/>
    <property type="project" value="UniProtKB-UniPathway"/>
</dbReference>
<protein>
    <recommendedName>
        <fullName evidence="1">Acyl-coenzyme A oxidase</fullName>
    </recommendedName>
</protein>
<dbReference type="PANTHER" id="PTHR10909:SF250">
    <property type="entry name" value="PEROXISOMAL ACYL-COENZYME A OXIDASE 1"/>
    <property type="match status" value="1"/>
</dbReference>
<evidence type="ECO:0000256" key="1">
    <source>
        <dbReference type="PIRNR" id="PIRNR000168"/>
    </source>
</evidence>
<dbReference type="GO" id="GO:0003997">
    <property type="term" value="F:acyl-CoA oxidase activity"/>
    <property type="evidence" value="ECO:0007669"/>
    <property type="project" value="InterPro"/>
</dbReference>
<feature type="active site" description="Proton acceptor" evidence="2">
    <location>
        <position position="409"/>
    </location>
</feature>
<dbReference type="SUPFAM" id="SSF56645">
    <property type="entry name" value="Acyl-CoA dehydrogenase NM domain-like"/>
    <property type="match status" value="1"/>
</dbReference>
<dbReference type="InterPro" id="IPR046373">
    <property type="entry name" value="Acyl-CoA_Oxase/DH_mid-dom_sf"/>
</dbReference>
<dbReference type="InterPro" id="IPR036250">
    <property type="entry name" value="AcylCo_DH-like_C"/>
</dbReference>
<dbReference type="Proteomes" id="UP000038010">
    <property type="component" value="Unassembled WGS sequence"/>
</dbReference>
<evidence type="ECO:0000313" key="6">
    <source>
        <dbReference type="EMBL" id="KPI38128.1"/>
    </source>
</evidence>
<dbReference type="PIRSF" id="PIRSF000168">
    <property type="entry name" value="Acyl-CoA_oxidase"/>
    <property type="match status" value="1"/>
</dbReference>
<sequence length="651" mass="72457">MERNVGQCRAVPQDAVRSDFAYYLWGGKERFRRREIALDVLKSNPEFAKTAATYSQARKDVWLRIARQSKQLVALKLRHQWSTAQLLDVITMTDWMMPIYPQYRIFMSNIERQMSDQQKNVWLPMAERFEILGCYCQTELGHGSFVGGIETTAVFDVHSDEFVIDSPTLSSTKYWIGAAGVWATHGIVVARLQIGDQDHGPHLFLVQLRDLESHQTLRGINIYELGPKVHQGMLGMDNGASVSREGTYLKPTNTKHAYGSMVTVRAQMAQLTGWDLLKAVVVATHYTKFRKQFFTTADDKCDHEEVTVFEYSSVKSRLIPLLAKATALIIVGQAIKEAYDNYTHTVLRTGDSSALEDLHLQTVASKVYGTEIASRGVEISRIACGGHGYSALAGFGRMYAHTVNAVTYEGDNYVISQQVTRAIAKHCRNGTKTLPPSIAYLSLLQSGSVAQEPHICSAADWLSTAVQEWALTARLASLVQQYLDDTTTGKDTSYSSHALTMAHADYVYWAGFWRSVRALEGAETSFAPHFSLSILSEPHHPSLVHASQLSITQLAHLRDAHRQAINDVAIQSIDTVISAYGLTEFELDSVLARTNRTPYEALIDAAQSSEMSGEDMAEIWPAIVETTKLWRSKGLQSSATATTSSRMRGKL</sequence>
<dbReference type="UniPathway" id="UPA00661"/>
<feature type="binding site" evidence="3">
    <location>
        <position position="177"/>
    </location>
    <ligand>
        <name>FAD</name>
        <dbReference type="ChEBI" id="CHEBI:57692"/>
    </ligand>
</feature>
<evidence type="ECO:0000259" key="4">
    <source>
        <dbReference type="Pfam" id="PF14749"/>
    </source>
</evidence>